<evidence type="ECO:0000256" key="6">
    <source>
        <dbReference type="PROSITE-ProRule" id="PRU00339"/>
    </source>
</evidence>
<comment type="caution">
    <text evidence="7">The sequence shown here is derived from an EMBL/GenBank/DDBJ whole genome shotgun (WGS) entry which is preliminary data.</text>
</comment>
<name>A0A974BGM2_SEDHY</name>
<dbReference type="CDD" id="cd00093">
    <property type="entry name" value="HTH_XRE"/>
    <property type="match status" value="1"/>
</dbReference>
<dbReference type="Gene3D" id="1.10.260.40">
    <property type="entry name" value="lambda repressor-like DNA-binding domains"/>
    <property type="match status" value="1"/>
</dbReference>
<dbReference type="RefSeq" id="WP_179236475.1">
    <property type="nucleotide sequence ID" value="NZ_JACBNQ010000001.1"/>
</dbReference>
<evidence type="ECO:0000256" key="1">
    <source>
        <dbReference type="ARBA" id="ARBA00004496"/>
    </source>
</evidence>
<dbReference type="GO" id="GO:0003677">
    <property type="term" value="F:DNA binding"/>
    <property type="evidence" value="ECO:0007669"/>
    <property type="project" value="InterPro"/>
</dbReference>
<dbReference type="InterPro" id="IPR010982">
    <property type="entry name" value="Lambda_DNA-bd_dom_sf"/>
</dbReference>
<dbReference type="SUPFAM" id="SSF48452">
    <property type="entry name" value="TPR-like"/>
    <property type="match status" value="2"/>
</dbReference>
<evidence type="ECO:0000256" key="4">
    <source>
        <dbReference type="ARBA" id="ARBA00022803"/>
    </source>
</evidence>
<gene>
    <name evidence="7" type="ORF">HZF24_01440</name>
</gene>
<dbReference type="InterPro" id="IPR019734">
    <property type="entry name" value="TPR_rpt"/>
</dbReference>
<dbReference type="Gene3D" id="1.25.40.10">
    <property type="entry name" value="Tetratricopeptide repeat domain"/>
    <property type="match status" value="2"/>
</dbReference>
<keyword evidence="3" id="KW-0677">Repeat</keyword>
<sequence>MEFLTPGERIKKTRKMLKMKQLDLQGEKIRRNYVSMLETGERGLTKDTANYLAEKFNNKAYELGINLNIDSSYLLMSPKDEALKYCMDALNSDITIELINSVIEISHNYDLSDIEGEALLKKGNIYYDERKYSQAVFNYIDSLSKYSEIENNKFDAYLFNKLGLCKLNELFFAEALLFFNKAYFLSKINNDLYTQKHSVYNISLCQRKLHEFDESIEYADKYLFLCEKSTDFINYVYANIVKANCYRDLKKFEDAEIIYLSLLGEFSSSREPTLAYVYNNLGLLYADVEEYDKAIEYLELSQKIRTEVDIANLDSSLISKAGILIKLGRYNEALILINLGIDLANKYSNIEYVLKGYYMLIDIYSETGTIAELETAYIKTLKIAEEKSDYKAILDIYNKLCLMYLNNDMTDKAIEFLNSHLIHK</sequence>
<proteinExistence type="inferred from homology"/>
<dbReference type="Proteomes" id="UP000611629">
    <property type="component" value="Unassembled WGS sequence"/>
</dbReference>
<dbReference type="PANTHER" id="PTHR46630:SF1">
    <property type="entry name" value="TETRATRICOPEPTIDE REPEAT PROTEIN 29"/>
    <property type="match status" value="1"/>
</dbReference>
<accession>A0A974BGM2</accession>
<dbReference type="GO" id="GO:0005737">
    <property type="term" value="C:cytoplasm"/>
    <property type="evidence" value="ECO:0007669"/>
    <property type="project" value="UniProtKB-SubCell"/>
</dbReference>
<dbReference type="PROSITE" id="PS50005">
    <property type="entry name" value="TPR"/>
    <property type="match status" value="1"/>
</dbReference>
<keyword evidence="4 6" id="KW-0802">TPR repeat</keyword>
<evidence type="ECO:0000256" key="5">
    <source>
        <dbReference type="ARBA" id="ARBA00038253"/>
    </source>
</evidence>
<dbReference type="EMBL" id="JACBNQ010000001">
    <property type="protein sequence ID" value="NYB72799.1"/>
    <property type="molecule type" value="Genomic_DNA"/>
</dbReference>
<keyword evidence="8" id="KW-1185">Reference proteome</keyword>
<reference evidence="7" key="1">
    <citation type="submission" date="2020-07" db="EMBL/GenBank/DDBJ databases">
        <title>Genomic analysis of a strain of Sedimentibacter Hydroxybenzoicus DSM7310.</title>
        <authorList>
            <person name="Ma S."/>
        </authorList>
    </citation>
    <scope>NUCLEOTIDE SEQUENCE</scope>
    <source>
        <strain evidence="7">DSM 7310</strain>
    </source>
</reference>
<organism evidence="7 8">
    <name type="scientific">Sedimentibacter hydroxybenzoicus DSM 7310</name>
    <dbReference type="NCBI Taxonomy" id="1123245"/>
    <lineage>
        <taxon>Bacteria</taxon>
        <taxon>Bacillati</taxon>
        <taxon>Bacillota</taxon>
        <taxon>Tissierellia</taxon>
        <taxon>Sedimentibacter</taxon>
    </lineage>
</organism>
<keyword evidence="2" id="KW-0963">Cytoplasm</keyword>
<evidence type="ECO:0000313" key="7">
    <source>
        <dbReference type="EMBL" id="NYB72799.1"/>
    </source>
</evidence>
<dbReference type="InterPro" id="IPR001387">
    <property type="entry name" value="Cro/C1-type_HTH"/>
</dbReference>
<protein>
    <submittedName>
        <fullName evidence="7">Transcriptional regulator</fullName>
    </submittedName>
</protein>
<dbReference type="SUPFAM" id="SSF47413">
    <property type="entry name" value="lambda repressor-like DNA-binding domains"/>
    <property type="match status" value="1"/>
</dbReference>
<dbReference type="SMART" id="SM00028">
    <property type="entry name" value="TPR"/>
    <property type="match status" value="5"/>
</dbReference>
<dbReference type="PANTHER" id="PTHR46630">
    <property type="entry name" value="TETRATRICOPEPTIDE REPEAT PROTEIN 29"/>
    <property type="match status" value="1"/>
</dbReference>
<feature type="repeat" description="TPR" evidence="6">
    <location>
        <begin position="275"/>
        <end position="308"/>
    </location>
</feature>
<dbReference type="InterPro" id="IPR051476">
    <property type="entry name" value="Bac_ResReg_Asp_Phosphatase"/>
</dbReference>
<evidence type="ECO:0000256" key="3">
    <source>
        <dbReference type="ARBA" id="ARBA00022737"/>
    </source>
</evidence>
<evidence type="ECO:0000256" key="2">
    <source>
        <dbReference type="ARBA" id="ARBA00022490"/>
    </source>
</evidence>
<dbReference type="Pfam" id="PF13181">
    <property type="entry name" value="TPR_8"/>
    <property type="match status" value="1"/>
</dbReference>
<dbReference type="AlphaFoldDB" id="A0A974BGM2"/>
<comment type="similarity">
    <text evidence="5">Belongs to the Rap family.</text>
</comment>
<evidence type="ECO:0000313" key="8">
    <source>
        <dbReference type="Proteomes" id="UP000611629"/>
    </source>
</evidence>
<comment type="subcellular location">
    <subcellularLocation>
        <location evidence="1">Cytoplasm</location>
    </subcellularLocation>
</comment>
<dbReference type="InterPro" id="IPR011990">
    <property type="entry name" value="TPR-like_helical_dom_sf"/>
</dbReference>